<accession>A0A9D4TAC8</accession>
<dbReference type="InterPro" id="IPR009057">
    <property type="entry name" value="Homeodomain-like_sf"/>
</dbReference>
<keyword evidence="4" id="KW-1185">Reference proteome</keyword>
<name>A0A9D4TAC8_RHISA</name>
<feature type="compositionally biased region" description="Polar residues" evidence="2">
    <location>
        <begin position="234"/>
        <end position="247"/>
    </location>
</feature>
<evidence type="ECO:0000313" key="3">
    <source>
        <dbReference type="EMBL" id="KAH7983814.1"/>
    </source>
</evidence>
<comment type="caution">
    <text evidence="3">The sequence shown here is derived from an EMBL/GenBank/DDBJ whole genome shotgun (WGS) entry which is preliminary data.</text>
</comment>
<dbReference type="EMBL" id="JABSTV010001245">
    <property type="protein sequence ID" value="KAH7983814.1"/>
    <property type="molecule type" value="Genomic_DNA"/>
</dbReference>
<comment type="subcellular location">
    <subcellularLocation>
        <location evidence="1">Nucleus</location>
    </subcellularLocation>
</comment>
<proteinExistence type="predicted"/>
<feature type="compositionally biased region" description="Basic residues" evidence="2">
    <location>
        <begin position="68"/>
        <end position="78"/>
    </location>
</feature>
<dbReference type="AlphaFoldDB" id="A0A9D4TAC8"/>
<dbReference type="Gene3D" id="1.10.10.60">
    <property type="entry name" value="Homeodomain-like"/>
    <property type="match status" value="1"/>
</dbReference>
<dbReference type="VEuPathDB" id="VectorBase:RSAN_025815"/>
<dbReference type="GO" id="GO:0005634">
    <property type="term" value="C:nucleus"/>
    <property type="evidence" value="ECO:0007669"/>
    <property type="project" value="UniProtKB-SubCell"/>
</dbReference>
<protein>
    <recommendedName>
        <fullName evidence="5">HTH psq-type domain-containing protein</fullName>
    </recommendedName>
</protein>
<feature type="compositionally biased region" description="Polar residues" evidence="2">
    <location>
        <begin position="104"/>
        <end position="113"/>
    </location>
</feature>
<evidence type="ECO:0000313" key="4">
    <source>
        <dbReference type="Proteomes" id="UP000821837"/>
    </source>
</evidence>
<organism evidence="3 4">
    <name type="scientific">Rhipicephalus sanguineus</name>
    <name type="common">Brown dog tick</name>
    <name type="synonym">Ixodes sanguineus</name>
    <dbReference type="NCBI Taxonomy" id="34632"/>
    <lineage>
        <taxon>Eukaryota</taxon>
        <taxon>Metazoa</taxon>
        <taxon>Ecdysozoa</taxon>
        <taxon>Arthropoda</taxon>
        <taxon>Chelicerata</taxon>
        <taxon>Arachnida</taxon>
        <taxon>Acari</taxon>
        <taxon>Parasitiformes</taxon>
        <taxon>Ixodida</taxon>
        <taxon>Ixodoidea</taxon>
        <taxon>Ixodidae</taxon>
        <taxon>Rhipicephalinae</taxon>
        <taxon>Rhipicephalus</taxon>
        <taxon>Rhipicephalus</taxon>
    </lineage>
</organism>
<feature type="region of interest" description="Disordered" evidence="2">
    <location>
        <begin position="52"/>
        <end position="120"/>
    </location>
</feature>
<evidence type="ECO:0008006" key="5">
    <source>
        <dbReference type="Google" id="ProtNLM"/>
    </source>
</evidence>
<evidence type="ECO:0000256" key="1">
    <source>
        <dbReference type="ARBA" id="ARBA00004123"/>
    </source>
</evidence>
<feature type="compositionally biased region" description="Basic and acidic residues" evidence="2">
    <location>
        <begin position="367"/>
        <end position="383"/>
    </location>
</feature>
<dbReference type="Proteomes" id="UP000821837">
    <property type="component" value="Chromosome 1"/>
</dbReference>
<sequence>MPRRGEPFTYASSYLPLFPRCVRRPPAQPTRRAPSRACAAHHKMALATARWRASPLAHGPQSHQKEREKKRKKKGRKATWHDDAARPALHSVSMRAAAEEAEASSPSRNQRTSLKMPPVKRKAVSLDTKLQILQDSRRGFKVSALVKKYELAQSTISTILKTGSAAIAKAGTTEAADLAELWAYDTGAVLMDEFLTADCAASSCEEVTDEAIAGDVLSRQTTALSDDSSDSDNEAGSGTLAPTSMSTESALSSIDSLIDFMHSKGLPEVFAQQLESMHAAIVKLRMPRKQAKISDYLVAAWRKPPIAAFLGSMRDLGAQQTGFDRKRRCCLPGIRPENRYEMLAPERGGMDRLYLEVSDTALPFHPPDSHPRRRVVEPSDSRKLKTRCA</sequence>
<feature type="region of interest" description="Disordered" evidence="2">
    <location>
        <begin position="365"/>
        <end position="389"/>
    </location>
</feature>
<gene>
    <name evidence="3" type="ORF">HPB52_014586</name>
</gene>
<dbReference type="SUPFAM" id="SSF46689">
    <property type="entry name" value="Homeodomain-like"/>
    <property type="match status" value="1"/>
</dbReference>
<feature type="region of interest" description="Disordered" evidence="2">
    <location>
        <begin position="223"/>
        <end position="247"/>
    </location>
</feature>
<evidence type="ECO:0000256" key="2">
    <source>
        <dbReference type="SAM" id="MobiDB-lite"/>
    </source>
</evidence>
<reference evidence="3" key="1">
    <citation type="journal article" date="2020" name="Cell">
        <title>Large-Scale Comparative Analyses of Tick Genomes Elucidate Their Genetic Diversity and Vector Capacities.</title>
        <authorList>
            <consortium name="Tick Genome and Microbiome Consortium (TIGMIC)"/>
            <person name="Jia N."/>
            <person name="Wang J."/>
            <person name="Shi W."/>
            <person name="Du L."/>
            <person name="Sun Y."/>
            <person name="Zhan W."/>
            <person name="Jiang J.F."/>
            <person name="Wang Q."/>
            <person name="Zhang B."/>
            <person name="Ji P."/>
            <person name="Bell-Sakyi L."/>
            <person name="Cui X.M."/>
            <person name="Yuan T.T."/>
            <person name="Jiang B.G."/>
            <person name="Yang W.F."/>
            <person name="Lam T.T."/>
            <person name="Chang Q.C."/>
            <person name="Ding S.J."/>
            <person name="Wang X.J."/>
            <person name="Zhu J.G."/>
            <person name="Ruan X.D."/>
            <person name="Zhao L."/>
            <person name="Wei J.T."/>
            <person name="Ye R.Z."/>
            <person name="Que T.C."/>
            <person name="Du C.H."/>
            <person name="Zhou Y.H."/>
            <person name="Cheng J.X."/>
            <person name="Dai P.F."/>
            <person name="Guo W.B."/>
            <person name="Han X.H."/>
            <person name="Huang E.J."/>
            <person name="Li L.F."/>
            <person name="Wei W."/>
            <person name="Gao Y.C."/>
            <person name="Liu J.Z."/>
            <person name="Shao H.Z."/>
            <person name="Wang X."/>
            <person name="Wang C.C."/>
            <person name="Yang T.C."/>
            <person name="Huo Q.B."/>
            <person name="Li W."/>
            <person name="Chen H.Y."/>
            <person name="Chen S.E."/>
            <person name="Zhou L.G."/>
            <person name="Ni X.B."/>
            <person name="Tian J.H."/>
            <person name="Sheng Y."/>
            <person name="Liu T."/>
            <person name="Pan Y.S."/>
            <person name="Xia L.Y."/>
            <person name="Li J."/>
            <person name="Zhao F."/>
            <person name="Cao W.C."/>
        </authorList>
    </citation>
    <scope>NUCLEOTIDE SEQUENCE</scope>
    <source>
        <strain evidence="3">Rsan-2018</strain>
    </source>
</reference>
<reference evidence="3" key="2">
    <citation type="submission" date="2021-09" db="EMBL/GenBank/DDBJ databases">
        <authorList>
            <person name="Jia N."/>
            <person name="Wang J."/>
            <person name="Shi W."/>
            <person name="Du L."/>
            <person name="Sun Y."/>
            <person name="Zhan W."/>
            <person name="Jiang J."/>
            <person name="Wang Q."/>
            <person name="Zhang B."/>
            <person name="Ji P."/>
            <person name="Sakyi L.B."/>
            <person name="Cui X."/>
            <person name="Yuan T."/>
            <person name="Jiang B."/>
            <person name="Yang W."/>
            <person name="Lam T.T.-Y."/>
            <person name="Chang Q."/>
            <person name="Ding S."/>
            <person name="Wang X."/>
            <person name="Zhu J."/>
            <person name="Ruan X."/>
            <person name="Zhao L."/>
            <person name="Wei J."/>
            <person name="Que T."/>
            <person name="Du C."/>
            <person name="Cheng J."/>
            <person name="Dai P."/>
            <person name="Han X."/>
            <person name="Huang E."/>
            <person name="Gao Y."/>
            <person name="Liu J."/>
            <person name="Shao H."/>
            <person name="Ye R."/>
            <person name="Li L."/>
            <person name="Wei W."/>
            <person name="Wang X."/>
            <person name="Wang C."/>
            <person name="Huo Q."/>
            <person name="Li W."/>
            <person name="Guo W."/>
            <person name="Chen H."/>
            <person name="Chen S."/>
            <person name="Zhou L."/>
            <person name="Zhou L."/>
            <person name="Ni X."/>
            <person name="Tian J."/>
            <person name="Zhou Y."/>
            <person name="Sheng Y."/>
            <person name="Liu T."/>
            <person name="Pan Y."/>
            <person name="Xia L."/>
            <person name="Li J."/>
            <person name="Zhao F."/>
            <person name="Cao W."/>
        </authorList>
    </citation>
    <scope>NUCLEOTIDE SEQUENCE</scope>
    <source>
        <strain evidence="3">Rsan-2018</strain>
        <tissue evidence="3">Larvae</tissue>
    </source>
</reference>